<keyword evidence="1" id="KW-1133">Transmembrane helix</keyword>
<sequence>MWVLAFAARLLFMLFVAYSKSPLALRSWPYTNVQKLDPANFLRLCAWALTALLAGMAIFARQHGFTTDIILALGWLTIASALLIPLCYLPLNFPTWLDPRWYDNVRKGLVDELGNLLPRGGTVRTTTELTLGGSQKREFSTRLTLPLGWQQVEEAPSYLTPAPLAPSVLIVQGPMDYHHLCPPTLSICATPASSEQRLPLGTLSEAIARQVPGWFTLDEITQSKPKASLMCTGTYTAEGVSFTAIQWAWVEKLDSSTFVTMSATATTTTHSFPKYFNEIYRMVTKVSVA</sequence>
<feature type="transmembrane region" description="Helical" evidence="1">
    <location>
        <begin position="39"/>
        <end position="60"/>
    </location>
</feature>
<proteinExistence type="predicted"/>
<organism evidence="2">
    <name type="scientific">Schaalia odontolytica</name>
    <dbReference type="NCBI Taxonomy" id="1660"/>
    <lineage>
        <taxon>Bacteria</taxon>
        <taxon>Bacillati</taxon>
        <taxon>Actinomycetota</taxon>
        <taxon>Actinomycetes</taxon>
        <taxon>Actinomycetales</taxon>
        <taxon>Actinomycetaceae</taxon>
        <taxon>Schaalia</taxon>
    </lineage>
</organism>
<evidence type="ECO:0000313" key="2">
    <source>
        <dbReference type="EMBL" id="VYS94805.1"/>
    </source>
</evidence>
<dbReference type="EMBL" id="CACRSM010000002">
    <property type="protein sequence ID" value="VYS94805.1"/>
    <property type="molecule type" value="Genomic_DNA"/>
</dbReference>
<name>A0A6N2STI5_9ACTO</name>
<gene>
    <name evidence="2" type="ORF">AOLFYP35_00947</name>
</gene>
<keyword evidence="1" id="KW-0812">Transmembrane</keyword>
<protein>
    <submittedName>
        <fullName evidence="2">Uncharacterized protein</fullName>
    </submittedName>
</protein>
<keyword evidence="1" id="KW-0472">Membrane</keyword>
<accession>A0A6N2STI5</accession>
<feature type="transmembrane region" description="Helical" evidence="1">
    <location>
        <begin position="69"/>
        <end position="91"/>
    </location>
</feature>
<evidence type="ECO:0000256" key="1">
    <source>
        <dbReference type="SAM" id="Phobius"/>
    </source>
</evidence>
<dbReference type="AlphaFoldDB" id="A0A6N2STI5"/>
<reference evidence="2" key="1">
    <citation type="submission" date="2019-11" db="EMBL/GenBank/DDBJ databases">
        <authorList>
            <person name="Feng L."/>
        </authorList>
    </citation>
    <scope>NUCLEOTIDE SEQUENCE</scope>
    <source>
        <strain evidence="2">AodontolyticusLFYP35</strain>
    </source>
</reference>